<dbReference type="InterPro" id="IPR013324">
    <property type="entry name" value="RNA_pol_sigma_r3/r4-like"/>
</dbReference>
<dbReference type="Gene3D" id="1.10.10.10">
    <property type="entry name" value="Winged helix-like DNA-binding domain superfamily/Winged helix DNA-binding domain"/>
    <property type="match status" value="1"/>
</dbReference>
<dbReference type="InterPro" id="IPR032710">
    <property type="entry name" value="NTF2-like_dom_sf"/>
</dbReference>
<evidence type="ECO:0000256" key="5">
    <source>
        <dbReference type="ARBA" id="ARBA00023125"/>
    </source>
</evidence>
<keyword evidence="6" id="KW-0804">Transcription</keyword>
<keyword evidence="4" id="KW-0731">Sigma factor</keyword>
<dbReference type="Proteomes" id="UP000215506">
    <property type="component" value="Unassembled WGS sequence"/>
</dbReference>
<dbReference type="Pfam" id="PF04542">
    <property type="entry name" value="Sigma70_r2"/>
    <property type="match status" value="1"/>
</dbReference>
<reference evidence="11 12" key="1">
    <citation type="submission" date="2017-07" db="EMBL/GenBank/DDBJ databases">
        <title>First draft Genome Sequence of Nocardia cerradoensis isolated from human infection.</title>
        <authorList>
            <person name="Carrasco G."/>
        </authorList>
    </citation>
    <scope>NUCLEOTIDE SEQUENCE [LARGE SCALE GENOMIC DNA]</scope>
    <source>
        <strain evidence="11 12">CNM20130759</strain>
    </source>
</reference>
<dbReference type="InterPro" id="IPR007627">
    <property type="entry name" value="RNA_pol_sigma70_r2"/>
</dbReference>
<evidence type="ECO:0000256" key="4">
    <source>
        <dbReference type="ARBA" id="ARBA00023082"/>
    </source>
</evidence>
<comment type="subunit">
    <text evidence="2">Interacts transiently with the RNA polymerase catalytic core formed by RpoA, RpoB, RpoC and RpoZ (2 alpha, 1 beta, 1 beta' and 1 omega subunit) to form the RNA polymerase holoenzyme that can initiate transcription.</text>
</comment>
<comment type="similarity">
    <text evidence="1">Belongs to the sigma-70 factor family. ECF subfamily.</text>
</comment>
<dbReference type="InterPro" id="IPR013325">
    <property type="entry name" value="RNA_pol_sigma_r2"/>
</dbReference>
<dbReference type="InterPro" id="IPR039425">
    <property type="entry name" value="RNA_pol_sigma-70-like"/>
</dbReference>
<evidence type="ECO:0000256" key="2">
    <source>
        <dbReference type="ARBA" id="ARBA00011344"/>
    </source>
</evidence>
<protein>
    <submittedName>
        <fullName evidence="11">ECF RNA polymerase sigma factor SigG</fullName>
    </submittedName>
</protein>
<evidence type="ECO:0000259" key="9">
    <source>
        <dbReference type="Pfam" id="PF08281"/>
    </source>
</evidence>
<dbReference type="SUPFAM" id="SSF54427">
    <property type="entry name" value="NTF2-like"/>
    <property type="match status" value="1"/>
</dbReference>
<organism evidence="11 12">
    <name type="scientific">Nocardia cerradoensis</name>
    <dbReference type="NCBI Taxonomy" id="85688"/>
    <lineage>
        <taxon>Bacteria</taxon>
        <taxon>Bacillati</taxon>
        <taxon>Actinomycetota</taxon>
        <taxon>Actinomycetes</taxon>
        <taxon>Mycobacteriales</taxon>
        <taxon>Nocardiaceae</taxon>
        <taxon>Nocardia</taxon>
    </lineage>
</organism>
<dbReference type="InterPro" id="IPR014305">
    <property type="entry name" value="RNA_pol_sigma-G_actinobac"/>
</dbReference>
<dbReference type="SUPFAM" id="SSF88659">
    <property type="entry name" value="Sigma3 and sigma4 domains of RNA polymerase sigma factors"/>
    <property type="match status" value="1"/>
</dbReference>
<dbReference type="SUPFAM" id="SSF88946">
    <property type="entry name" value="Sigma2 domain of RNA polymerase sigma factors"/>
    <property type="match status" value="1"/>
</dbReference>
<sequence>MKPFTDTDTGRPGNGPVVGARCDDGAMAESSIAAGVDEQTFRELTEPYRAELRTHCYRMLGSMYDAEDALQETLLAAWRGMAEFEQRSSVRTWLYRIATNRCLNFRRAALRRPVAPLPFDAPEPTRHAEVSWLQPCPDALLDPQQVLTARASVELAFIALLQQLPPRQAAVLVLRDVLEFSAAEVADLLGSTPVAVKAALQRARERLSRHEGRRPEPERGSPTERGLSERFARAFEAADVDAVVELLTDEAWLTMPPWPHEYHGRAAIGEFLRGIPAFRDRAEIRLQSVRANAHPAFGCYSRRADGPFRATGLLVTTYGPDGISALAHFPPAENFPRFGLPLALPPEGATIS</sequence>
<dbReference type="Pfam" id="PF08281">
    <property type="entry name" value="Sigma70_r4_2"/>
    <property type="match status" value="1"/>
</dbReference>
<dbReference type="CDD" id="cd06171">
    <property type="entry name" value="Sigma70_r4"/>
    <property type="match status" value="1"/>
</dbReference>
<evidence type="ECO:0000259" key="8">
    <source>
        <dbReference type="Pfam" id="PF04542"/>
    </source>
</evidence>
<dbReference type="InterPro" id="IPR036388">
    <property type="entry name" value="WH-like_DNA-bd_sf"/>
</dbReference>
<dbReference type="NCBIfam" id="TIGR02960">
    <property type="entry name" value="SigX5"/>
    <property type="match status" value="1"/>
</dbReference>
<dbReference type="PANTHER" id="PTHR43133:SF65">
    <property type="entry name" value="ECF RNA POLYMERASE SIGMA FACTOR SIGG"/>
    <property type="match status" value="1"/>
</dbReference>
<evidence type="ECO:0000256" key="1">
    <source>
        <dbReference type="ARBA" id="ARBA00010641"/>
    </source>
</evidence>
<dbReference type="NCBIfam" id="TIGR02937">
    <property type="entry name" value="sigma70-ECF"/>
    <property type="match status" value="1"/>
</dbReference>
<feature type="domain" description="RNA polymerase sigma-70 region 2" evidence="8">
    <location>
        <begin position="46"/>
        <end position="109"/>
    </location>
</feature>
<keyword evidence="5" id="KW-0238">DNA-binding</keyword>
<dbReference type="InterPro" id="IPR014284">
    <property type="entry name" value="RNA_pol_sigma-70_dom"/>
</dbReference>
<dbReference type="InterPro" id="IPR013249">
    <property type="entry name" value="RNA_pol_sigma70_r4_t2"/>
</dbReference>
<dbReference type="Gene3D" id="1.10.1740.10">
    <property type="match status" value="1"/>
</dbReference>
<evidence type="ECO:0000259" key="10">
    <source>
        <dbReference type="Pfam" id="PF12680"/>
    </source>
</evidence>
<keyword evidence="12" id="KW-1185">Reference proteome</keyword>
<keyword evidence="3" id="KW-0805">Transcription regulation</keyword>
<dbReference type="Pfam" id="PF12680">
    <property type="entry name" value="SnoaL_2"/>
    <property type="match status" value="1"/>
</dbReference>
<evidence type="ECO:0000256" key="6">
    <source>
        <dbReference type="ARBA" id="ARBA00023163"/>
    </source>
</evidence>
<proteinExistence type="inferred from homology"/>
<feature type="region of interest" description="Disordered" evidence="7">
    <location>
        <begin position="205"/>
        <end position="227"/>
    </location>
</feature>
<feature type="domain" description="SnoaL-like" evidence="10">
    <location>
        <begin position="229"/>
        <end position="297"/>
    </location>
</feature>
<dbReference type="GO" id="GO:0003677">
    <property type="term" value="F:DNA binding"/>
    <property type="evidence" value="ECO:0007669"/>
    <property type="project" value="UniProtKB-KW"/>
</dbReference>
<dbReference type="Gene3D" id="3.10.450.50">
    <property type="match status" value="1"/>
</dbReference>
<dbReference type="EMBL" id="NGAF01000008">
    <property type="protein sequence ID" value="OXR43684.1"/>
    <property type="molecule type" value="Genomic_DNA"/>
</dbReference>
<evidence type="ECO:0000256" key="3">
    <source>
        <dbReference type="ARBA" id="ARBA00023015"/>
    </source>
</evidence>
<dbReference type="GO" id="GO:0006352">
    <property type="term" value="P:DNA-templated transcription initiation"/>
    <property type="evidence" value="ECO:0007669"/>
    <property type="project" value="InterPro"/>
</dbReference>
<name>A0A231H495_9NOCA</name>
<dbReference type="PANTHER" id="PTHR43133">
    <property type="entry name" value="RNA POLYMERASE ECF-TYPE SIGMA FACTO"/>
    <property type="match status" value="1"/>
</dbReference>
<dbReference type="InterPro" id="IPR037401">
    <property type="entry name" value="SnoaL-like"/>
</dbReference>
<accession>A0A231H495</accession>
<comment type="caution">
    <text evidence="11">The sequence shown here is derived from an EMBL/GenBank/DDBJ whole genome shotgun (WGS) entry which is preliminary data.</text>
</comment>
<gene>
    <name evidence="11" type="primary">sigG_3</name>
    <name evidence="11" type="ORF">B7C42_03919</name>
</gene>
<dbReference type="NCBIfam" id="NF006089">
    <property type="entry name" value="PRK08241.1"/>
    <property type="match status" value="1"/>
</dbReference>
<dbReference type="GO" id="GO:0016987">
    <property type="term" value="F:sigma factor activity"/>
    <property type="evidence" value="ECO:0007669"/>
    <property type="project" value="UniProtKB-KW"/>
</dbReference>
<dbReference type="AlphaFoldDB" id="A0A231H495"/>
<evidence type="ECO:0000313" key="11">
    <source>
        <dbReference type="EMBL" id="OXR43684.1"/>
    </source>
</evidence>
<feature type="domain" description="RNA polymerase sigma factor 70 region 4 type 2" evidence="9">
    <location>
        <begin position="156"/>
        <end position="207"/>
    </location>
</feature>
<evidence type="ECO:0000313" key="12">
    <source>
        <dbReference type="Proteomes" id="UP000215506"/>
    </source>
</evidence>
<evidence type="ECO:0000256" key="7">
    <source>
        <dbReference type="SAM" id="MobiDB-lite"/>
    </source>
</evidence>